<gene>
    <name evidence="4" type="ORF">CFAM422_003856</name>
</gene>
<name>A0A9P5CGC4_9HYPO</name>
<proteinExistence type="predicted"/>
<organism evidence="4 5">
    <name type="scientific">Trichoderma lentiforme</name>
    <dbReference type="NCBI Taxonomy" id="1567552"/>
    <lineage>
        <taxon>Eukaryota</taxon>
        <taxon>Fungi</taxon>
        <taxon>Dikarya</taxon>
        <taxon>Ascomycota</taxon>
        <taxon>Pezizomycotina</taxon>
        <taxon>Sordariomycetes</taxon>
        <taxon>Hypocreomycetidae</taxon>
        <taxon>Hypocreales</taxon>
        <taxon>Hypocreaceae</taxon>
        <taxon>Trichoderma</taxon>
    </lineage>
</organism>
<reference evidence="4 5" key="1">
    <citation type="submission" date="2018-06" db="EMBL/GenBank/DDBJ databases">
        <title>Genome analysis of cellulolytic fungus Trichoderma lentiforme CFAM-422.</title>
        <authorList>
            <person name="Steindorff A.S."/>
            <person name="Formighieri E.F."/>
            <person name="Midorikawa G.E.O."/>
            <person name="Tamietti M.S."/>
            <person name="Ramos E.Z."/>
            <person name="Silva A.S."/>
            <person name="Bon E.P.S."/>
            <person name="Mendes T.D."/>
            <person name="Damaso M.C.T."/>
            <person name="Favaro L.C.L."/>
        </authorList>
    </citation>
    <scope>NUCLEOTIDE SEQUENCE [LARGE SCALE GENOMIC DNA]</scope>
    <source>
        <strain evidence="4 5">CFAM-422</strain>
    </source>
</reference>
<dbReference type="SUPFAM" id="SSF49899">
    <property type="entry name" value="Concanavalin A-like lectins/glucanases"/>
    <property type="match status" value="2"/>
</dbReference>
<dbReference type="EMBL" id="QLNT01000005">
    <property type="protein sequence ID" value="KAF3074384.1"/>
    <property type="molecule type" value="Genomic_DNA"/>
</dbReference>
<keyword evidence="2" id="KW-0732">Signal</keyword>
<evidence type="ECO:0000259" key="3">
    <source>
        <dbReference type="PROSITE" id="PS51762"/>
    </source>
</evidence>
<dbReference type="PROSITE" id="PS51257">
    <property type="entry name" value="PROKAR_LIPOPROTEIN"/>
    <property type="match status" value="1"/>
</dbReference>
<dbReference type="PROSITE" id="PS51762">
    <property type="entry name" value="GH16_2"/>
    <property type="match status" value="1"/>
</dbReference>
<evidence type="ECO:0000313" key="5">
    <source>
        <dbReference type="Proteomes" id="UP000801864"/>
    </source>
</evidence>
<dbReference type="AlphaFoldDB" id="A0A9P5CGC4"/>
<feature type="signal peptide" evidence="2">
    <location>
        <begin position="1"/>
        <end position="24"/>
    </location>
</feature>
<evidence type="ECO:0000256" key="1">
    <source>
        <dbReference type="SAM" id="MobiDB-lite"/>
    </source>
</evidence>
<evidence type="ECO:0000313" key="4">
    <source>
        <dbReference type="EMBL" id="KAF3074384.1"/>
    </source>
</evidence>
<dbReference type="Proteomes" id="UP000801864">
    <property type="component" value="Unassembled WGS sequence"/>
</dbReference>
<evidence type="ECO:0000256" key="2">
    <source>
        <dbReference type="SAM" id="SignalP"/>
    </source>
</evidence>
<keyword evidence="5" id="KW-1185">Reference proteome</keyword>
<protein>
    <recommendedName>
        <fullName evidence="3">GH16 domain-containing protein</fullName>
    </recommendedName>
</protein>
<dbReference type="InterPro" id="IPR000757">
    <property type="entry name" value="Beta-glucanase-like"/>
</dbReference>
<comment type="caution">
    <text evidence="4">The sequence shown here is derived from an EMBL/GenBank/DDBJ whole genome shotgun (WGS) entry which is preliminary data.</text>
</comment>
<dbReference type="PANTHER" id="PTHR38121">
    <property type="entry name" value="GH16 DOMAIN-CONTAINING PROTEIN"/>
    <property type="match status" value="1"/>
</dbReference>
<dbReference type="Pfam" id="PF00722">
    <property type="entry name" value="Glyco_hydro_16"/>
    <property type="match status" value="1"/>
</dbReference>
<feature type="chain" id="PRO_5040174098" description="GH16 domain-containing protein" evidence="2">
    <location>
        <begin position="25"/>
        <end position="394"/>
    </location>
</feature>
<feature type="region of interest" description="Disordered" evidence="1">
    <location>
        <begin position="102"/>
        <end position="121"/>
    </location>
</feature>
<dbReference type="PANTHER" id="PTHR38121:SF5">
    <property type="entry name" value="GH16 DOMAIN-CONTAINING PROTEIN"/>
    <property type="match status" value="1"/>
</dbReference>
<dbReference type="Gene3D" id="2.60.120.200">
    <property type="match status" value="1"/>
</dbReference>
<feature type="domain" description="GH16" evidence="3">
    <location>
        <begin position="33"/>
        <end position="305"/>
    </location>
</feature>
<dbReference type="InterPro" id="IPR013320">
    <property type="entry name" value="ConA-like_dom_sf"/>
</dbReference>
<dbReference type="GO" id="GO:0004553">
    <property type="term" value="F:hydrolase activity, hydrolyzing O-glycosyl compounds"/>
    <property type="evidence" value="ECO:0007669"/>
    <property type="project" value="InterPro"/>
</dbReference>
<accession>A0A9P5CGC4</accession>
<sequence length="394" mass="42483">MATARGLGMMLALVVVLMSCLVAADCECGFLTQSSGNQTRNGTVNGNEQLFFTNMMESKFFEMRDISRDGTWRRQQYNVSARAGRGEYGKSFGLDNVYTTAHDGDDTDTTESDGSSNSNGGDGVGLVVGSTVWDEAIPVAELDSARKDLHYGSYRAGMKLTAVNGTCAAFFWYFNDTQEIDMEFLSREFDPVKKIYPANLVIQSEASRKAGYDASKTGTFKVVNLTFDPTAGFHEYRFDYLPNRVLFYADSQLLAEMNGTSVPSGPGDIILQHWSNGNPLWSGGPPEEDAVLTVSYVKAYFNSSDSNVQSSWAESCRKARSDSSDESSSDRVCTVADVTAANASTGGAFFNTSDANQPSGGANDESGATCLGSMEANQAIVTSAILLVLMMTCL</sequence>
<dbReference type="GO" id="GO:0005975">
    <property type="term" value="P:carbohydrate metabolic process"/>
    <property type="evidence" value="ECO:0007669"/>
    <property type="project" value="InterPro"/>
</dbReference>
<dbReference type="CDD" id="cd00413">
    <property type="entry name" value="Glyco_hydrolase_16"/>
    <property type="match status" value="1"/>
</dbReference>